<dbReference type="Pfam" id="PF12698">
    <property type="entry name" value="ABC2_membrane_3"/>
    <property type="match status" value="1"/>
</dbReference>
<evidence type="ECO:0000313" key="8">
    <source>
        <dbReference type="Proteomes" id="UP000637578"/>
    </source>
</evidence>
<dbReference type="EMBL" id="BMMK01000023">
    <property type="protein sequence ID" value="GGM69255.1"/>
    <property type="molecule type" value="Genomic_DNA"/>
</dbReference>
<dbReference type="GO" id="GO:0016020">
    <property type="term" value="C:membrane"/>
    <property type="evidence" value="ECO:0007669"/>
    <property type="project" value="UniProtKB-SubCell"/>
</dbReference>
<reference evidence="7" key="2">
    <citation type="submission" date="2020-09" db="EMBL/GenBank/DDBJ databases">
        <authorList>
            <person name="Sun Q."/>
            <person name="Zhou Y."/>
        </authorList>
    </citation>
    <scope>NUCLEOTIDE SEQUENCE</scope>
    <source>
        <strain evidence="7">CGMCC 4.5737</strain>
    </source>
</reference>
<evidence type="ECO:0000259" key="6">
    <source>
        <dbReference type="Pfam" id="PF12698"/>
    </source>
</evidence>
<dbReference type="PANTHER" id="PTHR43027:SF2">
    <property type="entry name" value="TRANSPORT PERMEASE PROTEIN"/>
    <property type="match status" value="1"/>
</dbReference>
<dbReference type="Proteomes" id="UP000637578">
    <property type="component" value="Unassembled WGS sequence"/>
</dbReference>
<feature type="transmembrane region" description="Helical" evidence="5">
    <location>
        <begin position="167"/>
        <end position="184"/>
    </location>
</feature>
<feature type="domain" description="ABC-2 type transporter transmembrane" evidence="6">
    <location>
        <begin position="52"/>
        <end position="195"/>
    </location>
</feature>
<proteinExistence type="predicted"/>
<gene>
    <name evidence="7" type="ORF">GCM10012275_44620</name>
</gene>
<accession>A0A8J3CH92</accession>
<organism evidence="7 8">
    <name type="scientific">Longimycelium tulufanense</name>
    <dbReference type="NCBI Taxonomy" id="907463"/>
    <lineage>
        <taxon>Bacteria</taxon>
        <taxon>Bacillati</taxon>
        <taxon>Actinomycetota</taxon>
        <taxon>Actinomycetes</taxon>
        <taxon>Pseudonocardiales</taxon>
        <taxon>Pseudonocardiaceae</taxon>
        <taxon>Longimycelium</taxon>
    </lineage>
</organism>
<dbReference type="InterPro" id="IPR013525">
    <property type="entry name" value="ABC2_TM"/>
</dbReference>
<dbReference type="PANTHER" id="PTHR43027">
    <property type="entry name" value="DOXORUBICIN RESISTANCE ABC TRANSPORTER PERMEASE PROTEIN DRRC-RELATED"/>
    <property type="match status" value="1"/>
</dbReference>
<evidence type="ECO:0000256" key="5">
    <source>
        <dbReference type="SAM" id="Phobius"/>
    </source>
</evidence>
<feature type="transmembrane region" description="Helical" evidence="5">
    <location>
        <begin position="226"/>
        <end position="244"/>
    </location>
</feature>
<dbReference type="GO" id="GO:0140359">
    <property type="term" value="F:ABC-type transporter activity"/>
    <property type="evidence" value="ECO:0007669"/>
    <property type="project" value="InterPro"/>
</dbReference>
<keyword evidence="2 5" id="KW-0812">Transmembrane</keyword>
<comment type="caution">
    <text evidence="7">The sequence shown here is derived from an EMBL/GenBank/DDBJ whole genome shotgun (WGS) entry which is preliminary data.</text>
</comment>
<keyword evidence="8" id="KW-1185">Reference proteome</keyword>
<evidence type="ECO:0000256" key="2">
    <source>
        <dbReference type="ARBA" id="ARBA00022692"/>
    </source>
</evidence>
<feature type="transmembrane region" description="Helical" evidence="5">
    <location>
        <begin position="97"/>
        <end position="120"/>
    </location>
</feature>
<feature type="transmembrane region" description="Helical" evidence="5">
    <location>
        <begin position="48"/>
        <end position="76"/>
    </location>
</feature>
<keyword evidence="4 5" id="KW-0472">Membrane</keyword>
<evidence type="ECO:0000256" key="3">
    <source>
        <dbReference type="ARBA" id="ARBA00022989"/>
    </source>
</evidence>
<dbReference type="RefSeq" id="WP_189060354.1">
    <property type="nucleotide sequence ID" value="NZ_BMMK01000023.1"/>
</dbReference>
<feature type="transmembrane region" description="Helical" evidence="5">
    <location>
        <begin position="132"/>
        <end position="155"/>
    </location>
</feature>
<keyword evidence="3 5" id="KW-1133">Transmembrane helix</keyword>
<evidence type="ECO:0000256" key="1">
    <source>
        <dbReference type="ARBA" id="ARBA00004141"/>
    </source>
</evidence>
<name>A0A8J3CH92_9PSEU</name>
<feature type="transmembrane region" description="Helical" evidence="5">
    <location>
        <begin position="21"/>
        <end position="42"/>
    </location>
</feature>
<sequence>MNIKPVLALGRSELRLLRRNHVVATLAIALPLVLGVLIATRAKEFGNAFGWGTIVSSLLVFILVMSNYVTTTTAVVARREDLFLKRLRSGESSDATVMLGLVGPPALLAVIQAVLLLAVMAVVGGNSPENPALVVLAIVVGSAMFTALAMLTTVVTPNADSAQITTMPFFMAAFAAVFMSGQGGEQLHRWSLLIPGGGIADVTSVGWSGNRWDGAPLGFGEQFVSALPPLAVTLAWIVLAGLAARRWFRWEPRR</sequence>
<evidence type="ECO:0000313" key="7">
    <source>
        <dbReference type="EMBL" id="GGM69255.1"/>
    </source>
</evidence>
<comment type="subcellular location">
    <subcellularLocation>
        <location evidence="1">Membrane</location>
        <topology evidence="1">Multi-pass membrane protein</topology>
    </subcellularLocation>
</comment>
<reference evidence="7" key="1">
    <citation type="journal article" date="2014" name="Int. J. Syst. Evol. Microbiol.">
        <title>Complete genome sequence of Corynebacterium casei LMG S-19264T (=DSM 44701T), isolated from a smear-ripened cheese.</title>
        <authorList>
            <consortium name="US DOE Joint Genome Institute (JGI-PGF)"/>
            <person name="Walter F."/>
            <person name="Albersmeier A."/>
            <person name="Kalinowski J."/>
            <person name="Ruckert C."/>
        </authorList>
    </citation>
    <scope>NUCLEOTIDE SEQUENCE</scope>
    <source>
        <strain evidence="7">CGMCC 4.5737</strain>
    </source>
</reference>
<dbReference type="InterPro" id="IPR052902">
    <property type="entry name" value="ABC-2_transporter"/>
</dbReference>
<evidence type="ECO:0000256" key="4">
    <source>
        <dbReference type="ARBA" id="ARBA00023136"/>
    </source>
</evidence>
<dbReference type="AlphaFoldDB" id="A0A8J3CH92"/>
<protein>
    <submittedName>
        <fullName evidence="7">Membrane protein</fullName>
    </submittedName>
</protein>